<dbReference type="EMBL" id="ANOG01000911">
    <property type="protein sequence ID" value="EMI16788.1"/>
    <property type="molecule type" value="Genomic_DNA"/>
</dbReference>
<proteinExistence type="predicted"/>
<gene>
    <name evidence="2" type="ORF">RMSM_06282</name>
</gene>
<evidence type="ECO:0000313" key="3">
    <source>
        <dbReference type="Proteomes" id="UP000011991"/>
    </source>
</evidence>
<keyword evidence="3" id="KW-1185">Reference proteome</keyword>
<accession>M5RBE5</accession>
<keyword evidence="1" id="KW-0175">Coiled coil</keyword>
<dbReference type="Proteomes" id="UP000011991">
    <property type="component" value="Unassembled WGS sequence"/>
</dbReference>
<dbReference type="AlphaFoldDB" id="M5RBE5"/>
<comment type="caution">
    <text evidence="2">The sequence shown here is derived from an EMBL/GenBank/DDBJ whole genome shotgun (WGS) entry which is preliminary data.</text>
</comment>
<evidence type="ECO:0000256" key="1">
    <source>
        <dbReference type="SAM" id="Coils"/>
    </source>
</evidence>
<reference evidence="2 3" key="1">
    <citation type="journal article" date="2013" name="Mar. Genomics">
        <title>Expression of sulfatases in Rhodopirellula baltica and the diversity of sulfatases in the genus Rhodopirellula.</title>
        <authorList>
            <person name="Wegner C.E."/>
            <person name="Richter-Heitmann T."/>
            <person name="Klindworth A."/>
            <person name="Klockow C."/>
            <person name="Richter M."/>
            <person name="Achstetter T."/>
            <person name="Glockner F.O."/>
            <person name="Harder J."/>
        </authorList>
    </citation>
    <scope>NUCLEOTIDE SEQUENCE [LARGE SCALE GENOMIC DNA]</scope>
    <source>
        <strain evidence="2 3">SM1</strain>
    </source>
</reference>
<feature type="coiled-coil region" evidence="1">
    <location>
        <begin position="71"/>
        <end position="116"/>
    </location>
</feature>
<protein>
    <submittedName>
        <fullName evidence="2">Uncharacterized protein</fullName>
    </submittedName>
</protein>
<dbReference type="PATRIC" id="fig|1265738.3.peg.6263"/>
<organism evidence="2 3">
    <name type="scientific">Rhodopirellula maiorica SM1</name>
    <dbReference type="NCBI Taxonomy" id="1265738"/>
    <lineage>
        <taxon>Bacteria</taxon>
        <taxon>Pseudomonadati</taxon>
        <taxon>Planctomycetota</taxon>
        <taxon>Planctomycetia</taxon>
        <taxon>Pirellulales</taxon>
        <taxon>Pirellulaceae</taxon>
        <taxon>Novipirellula</taxon>
    </lineage>
</organism>
<name>M5RBE5_9BACT</name>
<sequence>MRLDARNKVVAGSRVQISLSKRNLGSNRFAERHGRSGFLPDSLPDFPFARGVPLFQHNHLLRTGAMPVSARRLVRNMINDLKEERDELALQIHLGKQEAKSEWQALGKKLEDLNRRYEPLKDAVEESGEDVWDAMKLVGGEIKEGFQRIRKSI</sequence>
<evidence type="ECO:0000313" key="2">
    <source>
        <dbReference type="EMBL" id="EMI16788.1"/>
    </source>
</evidence>